<comment type="caution">
    <text evidence="1">The sequence shown here is derived from an EMBL/GenBank/DDBJ whole genome shotgun (WGS) entry which is preliminary data.</text>
</comment>
<gene>
    <name evidence="1" type="ORF">K1T71_000794</name>
</gene>
<dbReference type="EMBL" id="CM034387">
    <property type="protein sequence ID" value="KAJ0184371.1"/>
    <property type="molecule type" value="Genomic_DNA"/>
</dbReference>
<name>A0ACC1DKJ8_9NEOP</name>
<reference evidence="1 2" key="1">
    <citation type="journal article" date="2021" name="Front. Genet.">
        <title>Chromosome-Level Genome Assembly Reveals Significant Gene Expansion in the Toll and IMD Signaling Pathways of Dendrolimus kikuchii.</title>
        <authorList>
            <person name="Zhou J."/>
            <person name="Wu P."/>
            <person name="Xiong Z."/>
            <person name="Liu N."/>
            <person name="Zhao N."/>
            <person name="Ji M."/>
            <person name="Qiu Y."/>
            <person name="Yang B."/>
        </authorList>
    </citation>
    <scope>NUCLEOTIDE SEQUENCE [LARGE SCALE GENOMIC DNA]</scope>
    <source>
        <strain evidence="1">Ann1</strain>
    </source>
</reference>
<accession>A0ACC1DKJ8</accession>
<proteinExistence type="predicted"/>
<keyword evidence="2" id="KW-1185">Reference proteome</keyword>
<dbReference type="Proteomes" id="UP000824533">
    <property type="component" value="Linkage Group LG01"/>
</dbReference>
<evidence type="ECO:0000313" key="1">
    <source>
        <dbReference type="EMBL" id="KAJ0184371.1"/>
    </source>
</evidence>
<protein>
    <submittedName>
        <fullName evidence="1">Uncharacterized protein</fullName>
    </submittedName>
</protein>
<organism evidence="1 2">
    <name type="scientific">Dendrolimus kikuchii</name>
    <dbReference type="NCBI Taxonomy" id="765133"/>
    <lineage>
        <taxon>Eukaryota</taxon>
        <taxon>Metazoa</taxon>
        <taxon>Ecdysozoa</taxon>
        <taxon>Arthropoda</taxon>
        <taxon>Hexapoda</taxon>
        <taxon>Insecta</taxon>
        <taxon>Pterygota</taxon>
        <taxon>Neoptera</taxon>
        <taxon>Endopterygota</taxon>
        <taxon>Lepidoptera</taxon>
        <taxon>Glossata</taxon>
        <taxon>Ditrysia</taxon>
        <taxon>Bombycoidea</taxon>
        <taxon>Lasiocampidae</taxon>
        <taxon>Dendrolimus</taxon>
    </lineage>
</organism>
<evidence type="ECO:0000313" key="2">
    <source>
        <dbReference type="Proteomes" id="UP000824533"/>
    </source>
</evidence>
<sequence length="218" mass="24015">MRFLALIIVVIYINCVFSKNNVKKLTESMGQEVIELGSPIKDLPPGLEEEPSAENDEETTSTTLQVVTKKETKKTVTTTTASSKSSAKPGKDIDVADTLSQEDEEARIEKELADIYKDNADYKADSVEKEESTNVTTIASTPEVAEDMKPIGRKGGSFVFQPESNNKAAIEKFRTSVDEINCNKVTKKLSLEDQQTNTSSKIVLDMILFGLTLIITKN</sequence>